<organism evidence="1">
    <name type="scientific">Arundo donax</name>
    <name type="common">Giant reed</name>
    <name type="synonym">Donax arundinaceus</name>
    <dbReference type="NCBI Taxonomy" id="35708"/>
    <lineage>
        <taxon>Eukaryota</taxon>
        <taxon>Viridiplantae</taxon>
        <taxon>Streptophyta</taxon>
        <taxon>Embryophyta</taxon>
        <taxon>Tracheophyta</taxon>
        <taxon>Spermatophyta</taxon>
        <taxon>Magnoliopsida</taxon>
        <taxon>Liliopsida</taxon>
        <taxon>Poales</taxon>
        <taxon>Poaceae</taxon>
        <taxon>PACMAD clade</taxon>
        <taxon>Arundinoideae</taxon>
        <taxon>Arundineae</taxon>
        <taxon>Arundo</taxon>
    </lineage>
</organism>
<dbReference type="AlphaFoldDB" id="A0A0A9HH44"/>
<proteinExistence type="predicted"/>
<sequence length="47" mass="5085">MYVSASFLALSKLSLSFSAIFSICTDVVRFSLSTSCCLEASSIFSTY</sequence>
<name>A0A0A9HH44_ARUDO</name>
<accession>A0A0A9HH44</accession>
<dbReference type="EMBL" id="GBRH01163730">
    <property type="protein sequence ID" value="JAE34166.1"/>
    <property type="molecule type" value="Transcribed_RNA"/>
</dbReference>
<evidence type="ECO:0000313" key="1">
    <source>
        <dbReference type="EMBL" id="JAE34166.1"/>
    </source>
</evidence>
<reference evidence="1" key="2">
    <citation type="journal article" date="2015" name="Data Brief">
        <title>Shoot transcriptome of the giant reed, Arundo donax.</title>
        <authorList>
            <person name="Barrero R.A."/>
            <person name="Guerrero F.D."/>
            <person name="Moolhuijzen P."/>
            <person name="Goolsby J.A."/>
            <person name="Tidwell J."/>
            <person name="Bellgard S.E."/>
            <person name="Bellgard M.I."/>
        </authorList>
    </citation>
    <scope>NUCLEOTIDE SEQUENCE</scope>
    <source>
        <tissue evidence="1">Shoot tissue taken approximately 20 cm above the soil surface</tissue>
    </source>
</reference>
<reference evidence="1" key="1">
    <citation type="submission" date="2014-09" db="EMBL/GenBank/DDBJ databases">
        <authorList>
            <person name="Magalhaes I.L.F."/>
            <person name="Oliveira U."/>
            <person name="Santos F.R."/>
            <person name="Vidigal T.H.D.A."/>
            <person name="Brescovit A.D."/>
            <person name="Santos A.J."/>
        </authorList>
    </citation>
    <scope>NUCLEOTIDE SEQUENCE</scope>
    <source>
        <tissue evidence="1">Shoot tissue taken approximately 20 cm above the soil surface</tissue>
    </source>
</reference>
<protein>
    <submittedName>
        <fullName evidence="1">Uncharacterized protein</fullName>
    </submittedName>
</protein>